<dbReference type="Proteomes" id="UP001234216">
    <property type="component" value="Unassembled WGS sequence"/>
</dbReference>
<dbReference type="Gene3D" id="3.30.565.10">
    <property type="entry name" value="Histidine kinase-like ATPase, C-terminal domain"/>
    <property type="match status" value="1"/>
</dbReference>
<name>A0AAW8FUZ6_9ACTN</name>
<evidence type="ECO:0000313" key="3">
    <source>
        <dbReference type="Proteomes" id="UP001234216"/>
    </source>
</evidence>
<dbReference type="EMBL" id="JAUSZV010000006">
    <property type="protein sequence ID" value="MDQ0913529.1"/>
    <property type="molecule type" value="Genomic_DNA"/>
</dbReference>
<protein>
    <submittedName>
        <fullName evidence="2">Uncharacterized protein</fullName>
    </submittedName>
</protein>
<evidence type="ECO:0000256" key="1">
    <source>
        <dbReference type="SAM" id="MobiDB-lite"/>
    </source>
</evidence>
<feature type="compositionally biased region" description="Low complexity" evidence="1">
    <location>
        <begin position="1"/>
        <end position="13"/>
    </location>
</feature>
<feature type="region of interest" description="Disordered" evidence="1">
    <location>
        <begin position="53"/>
        <end position="76"/>
    </location>
</feature>
<reference evidence="2" key="1">
    <citation type="submission" date="2023-07" db="EMBL/GenBank/DDBJ databases">
        <title>Comparative genomics of wheat-associated soil bacteria to identify genetic determinants of phenazine resistance.</title>
        <authorList>
            <person name="Mouncey N."/>
        </authorList>
    </citation>
    <scope>NUCLEOTIDE SEQUENCE</scope>
    <source>
        <strain evidence="2">V4I22</strain>
    </source>
</reference>
<dbReference type="InterPro" id="IPR036890">
    <property type="entry name" value="HATPase_C_sf"/>
</dbReference>
<accession>A0AAW8FUZ6</accession>
<proteinExistence type="predicted"/>
<dbReference type="RefSeq" id="WP_306986940.1">
    <property type="nucleotide sequence ID" value="NZ_JAUSZV010000006.1"/>
</dbReference>
<dbReference type="AlphaFoldDB" id="A0AAW8FUZ6"/>
<sequence>MTSTSGFGHSTTTRLEVRDSRSNPPVPSPLALSEEDNADAEHGRGLLIVDASGGAWNSFPNGRGKNVVDLSLHDPA</sequence>
<feature type="region of interest" description="Disordered" evidence="1">
    <location>
        <begin position="1"/>
        <end position="38"/>
    </location>
</feature>
<comment type="caution">
    <text evidence="2">The sequence shown here is derived from an EMBL/GenBank/DDBJ whole genome shotgun (WGS) entry which is preliminary data.</text>
</comment>
<evidence type="ECO:0000313" key="2">
    <source>
        <dbReference type="EMBL" id="MDQ0913529.1"/>
    </source>
</evidence>
<gene>
    <name evidence="2" type="ORF">QFZ22_009601</name>
</gene>
<organism evidence="2 3">
    <name type="scientific">Streptomyces canus</name>
    <dbReference type="NCBI Taxonomy" id="58343"/>
    <lineage>
        <taxon>Bacteria</taxon>
        <taxon>Bacillati</taxon>
        <taxon>Actinomycetota</taxon>
        <taxon>Actinomycetes</taxon>
        <taxon>Kitasatosporales</taxon>
        <taxon>Streptomycetaceae</taxon>
        <taxon>Streptomyces</taxon>
        <taxon>Streptomyces aurantiacus group</taxon>
    </lineage>
</organism>